<evidence type="ECO:0000313" key="20">
    <source>
        <dbReference type="EMBL" id="QHF17713.1"/>
    </source>
</evidence>
<evidence type="ECO:0000256" key="10">
    <source>
        <dbReference type="ARBA" id="ARBA00022967"/>
    </source>
</evidence>
<protein>
    <recommendedName>
        <fullName evidence="5 18">NADH-ubiquinone oxidoreductase chain 2</fullName>
        <ecNumber evidence="4 18">7.1.1.2</ecNumber>
    </recommendedName>
</protein>
<evidence type="ECO:0000256" key="18">
    <source>
        <dbReference type="RuleBase" id="RU003403"/>
    </source>
</evidence>
<keyword evidence="14 18" id="KW-0830">Ubiquinone</keyword>
<evidence type="ECO:0000256" key="5">
    <source>
        <dbReference type="ARBA" id="ARBA00021008"/>
    </source>
</evidence>
<evidence type="ECO:0000256" key="7">
    <source>
        <dbReference type="ARBA" id="ARBA00022660"/>
    </source>
</evidence>
<dbReference type="GO" id="GO:0005743">
    <property type="term" value="C:mitochondrial inner membrane"/>
    <property type="evidence" value="ECO:0007669"/>
    <property type="project" value="UniProtKB-SubCell"/>
</dbReference>
<dbReference type="AlphaFoldDB" id="A0A6B9QN21"/>
<comment type="catalytic activity">
    <reaction evidence="17 18">
        <text>a ubiquinone + NADH + 5 H(+)(in) = a ubiquinol + NAD(+) + 4 H(+)(out)</text>
        <dbReference type="Rhea" id="RHEA:29091"/>
        <dbReference type="Rhea" id="RHEA-COMP:9565"/>
        <dbReference type="Rhea" id="RHEA-COMP:9566"/>
        <dbReference type="ChEBI" id="CHEBI:15378"/>
        <dbReference type="ChEBI" id="CHEBI:16389"/>
        <dbReference type="ChEBI" id="CHEBI:17976"/>
        <dbReference type="ChEBI" id="CHEBI:57540"/>
        <dbReference type="ChEBI" id="CHEBI:57945"/>
        <dbReference type="EC" id="7.1.1.2"/>
    </reaction>
</comment>
<evidence type="ECO:0000256" key="8">
    <source>
        <dbReference type="ARBA" id="ARBA00022692"/>
    </source>
</evidence>
<evidence type="ECO:0000256" key="4">
    <source>
        <dbReference type="ARBA" id="ARBA00012944"/>
    </source>
</evidence>
<accession>A0A6B9QN21</accession>
<geneLocation type="mitochondrion" evidence="20"/>
<evidence type="ECO:0000256" key="1">
    <source>
        <dbReference type="ARBA" id="ARBA00003257"/>
    </source>
</evidence>
<dbReference type="InterPro" id="IPR050175">
    <property type="entry name" value="Complex_I_Subunit_2"/>
</dbReference>
<keyword evidence="6" id="KW-0813">Transport</keyword>
<comment type="similarity">
    <text evidence="3 18">Belongs to the complex I subunit 2 family.</text>
</comment>
<feature type="transmembrane region" description="Helical" evidence="18">
    <location>
        <begin position="29"/>
        <end position="47"/>
    </location>
</feature>
<name>A0A6B9QN21_VESBA</name>
<feature type="transmembrane region" description="Helical" evidence="18">
    <location>
        <begin position="298"/>
        <end position="320"/>
    </location>
</feature>
<evidence type="ECO:0000256" key="17">
    <source>
        <dbReference type="ARBA" id="ARBA00049551"/>
    </source>
</evidence>
<feature type="transmembrane region" description="Helical" evidence="18">
    <location>
        <begin position="79"/>
        <end position="98"/>
    </location>
</feature>
<comment type="function">
    <text evidence="18">Core subunit of the mitochondrial membrane respiratory chain NADH dehydrogenase (Complex I) which catalyzes electron transfer from NADH through the respiratory chain, using ubiquinone as an electron acceptor. Essential for the catalytic activity and assembly of complex I.</text>
</comment>
<feature type="transmembrane region" description="Helical" evidence="18">
    <location>
        <begin position="341"/>
        <end position="365"/>
    </location>
</feature>
<evidence type="ECO:0000256" key="16">
    <source>
        <dbReference type="ARBA" id="ARBA00023136"/>
    </source>
</evidence>
<feature type="domain" description="NADH:quinone oxidoreductase/Mrp antiporter transmembrane" evidence="19">
    <location>
        <begin position="83"/>
        <end position="311"/>
    </location>
</feature>
<gene>
    <name evidence="20" type="primary">ND2</name>
</gene>
<dbReference type="GO" id="GO:0006120">
    <property type="term" value="P:mitochondrial electron transport, NADH to ubiquinone"/>
    <property type="evidence" value="ECO:0007669"/>
    <property type="project" value="InterPro"/>
</dbReference>
<dbReference type="PRINTS" id="PR01436">
    <property type="entry name" value="NADHDHGNASE2"/>
</dbReference>
<keyword evidence="9 18" id="KW-0999">Mitochondrion inner membrane</keyword>
<dbReference type="PANTHER" id="PTHR46552:SF1">
    <property type="entry name" value="NADH-UBIQUINONE OXIDOREDUCTASE CHAIN 2"/>
    <property type="match status" value="1"/>
</dbReference>
<dbReference type="InterPro" id="IPR001750">
    <property type="entry name" value="ND/Mrp_TM"/>
</dbReference>
<evidence type="ECO:0000256" key="14">
    <source>
        <dbReference type="ARBA" id="ARBA00023075"/>
    </source>
</evidence>
<evidence type="ECO:0000256" key="13">
    <source>
        <dbReference type="ARBA" id="ARBA00023027"/>
    </source>
</evidence>
<evidence type="ECO:0000256" key="15">
    <source>
        <dbReference type="ARBA" id="ARBA00023128"/>
    </source>
</evidence>
<evidence type="ECO:0000256" key="6">
    <source>
        <dbReference type="ARBA" id="ARBA00022448"/>
    </source>
</evidence>
<dbReference type="GO" id="GO:0008137">
    <property type="term" value="F:NADH dehydrogenase (ubiquinone) activity"/>
    <property type="evidence" value="ECO:0007669"/>
    <property type="project" value="UniProtKB-EC"/>
</dbReference>
<organism evidence="20">
    <name type="scientific">Vespa basalis</name>
    <name type="common">Hornet</name>
    <dbReference type="NCBI Taxonomy" id="7444"/>
    <lineage>
        <taxon>Eukaryota</taxon>
        <taxon>Metazoa</taxon>
        <taxon>Ecdysozoa</taxon>
        <taxon>Arthropoda</taxon>
        <taxon>Hexapoda</taxon>
        <taxon>Insecta</taxon>
        <taxon>Pterygota</taxon>
        <taxon>Neoptera</taxon>
        <taxon>Endopterygota</taxon>
        <taxon>Hymenoptera</taxon>
        <taxon>Apocrita</taxon>
        <taxon>Aculeata</taxon>
        <taxon>Vespoidea</taxon>
        <taxon>Vespidae</taxon>
        <taxon>Vespinae</taxon>
        <taxon>Vespa</taxon>
    </lineage>
</organism>
<comment type="subcellular location">
    <subcellularLocation>
        <location evidence="2 18">Mitochondrion inner membrane</location>
        <topology evidence="2 18">Multi-pass membrane protein</topology>
    </subcellularLocation>
</comment>
<feature type="transmembrane region" description="Helical" evidence="18">
    <location>
        <begin position="223"/>
        <end position="241"/>
    </location>
</feature>
<keyword evidence="12 18" id="KW-1133">Transmembrane helix</keyword>
<proteinExistence type="inferred from homology"/>
<feature type="transmembrane region" description="Helical" evidence="18">
    <location>
        <begin position="110"/>
        <end position="129"/>
    </location>
</feature>
<dbReference type="InterPro" id="IPR003917">
    <property type="entry name" value="NADH_UbQ_OxRdtase_chain2"/>
</dbReference>
<feature type="transmembrane region" description="Helical" evidence="18">
    <location>
        <begin position="171"/>
        <end position="192"/>
    </location>
</feature>
<evidence type="ECO:0000259" key="19">
    <source>
        <dbReference type="Pfam" id="PF00361"/>
    </source>
</evidence>
<keyword evidence="15 18" id="KW-0496">Mitochondrion</keyword>
<feature type="transmembrane region" description="Helical" evidence="18">
    <location>
        <begin position="141"/>
        <end position="159"/>
    </location>
</feature>
<evidence type="ECO:0000256" key="2">
    <source>
        <dbReference type="ARBA" id="ARBA00004448"/>
    </source>
</evidence>
<comment type="function">
    <text evidence="1">Core subunit of the mitochondrial membrane respiratory chain NADH dehydrogenase (Complex I) that is believed to belong to the minimal assembly required for catalysis. Complex I functions in the transfer of electrons from NADH to the respiratory chain. The immediate electron acceptor for the enzyme is believed to be ubiquinone.</text>
</comment>
<keyword evidence="7 18" id="KW-0679">Respiratory chain</keyword>
<evidence type="ECO:0000256" key="9">
    <source>
        <dbReference type="ARBA" id="ARBA00022792"/>
    </source>
</evidence>
<dbReference type="PANTHER" id="PTHR46552">
    <property type="entry name" value="NADH-UBIQUINONE OXIDOREDUCTASE CHAIN 2"/>
    <property type="match status" value="1"/>
</dbReference>
<sequence>MNKSYKNISIIIPYSSSSIININFNWNKLLITLMLLMTIIPIISIFLSNFIHLWILMEINTMILISTMSIFMKKFKSTMNFFIIQSFSSLMLIFLLMYKNNFIYEASNLFINMILMLTFSLKMGLFPFHYWPPMINKNIDWILILFMSTSQKLIPLLLINMYMNQIINNQLMFMMLMISILSSIMSTIMNINEMNLKKILTFSSTNHLSWMIMIIMYDSSMFILYFIVYTISMLFLCFIFSKLNINSILSLNKIQLFNFKNINLIITMNLLIISALPPFLTFIMKINILKNLIENNTLMSSFILMMMSIFTLIFYMNIVIKINMLDLIKMKFYKFNLFNMKFNFMSTMLISLMTLTFLFPIFYFFMY</sequence>
<evidence type="ECO:0000256" key="12">
    <source>
        <dbReference type="ARBA" id="ARBA00022989"/>
    </source>
</evidence>
<evidence type="ECO:0000256" key="3">
    <source>
        <dbReference type="ARBA" id="ARBA00007012"/>
    </source>
</evidence>
<dbReference type="Pfam" id="PF00361">
    <property type="entry name" value="Proton_antipo_M"/>
    <property type="match status" value="1"/>
</dbReference>
<keyword evidence="10 18" id="KW-1278">Translocase</keyword>
<feature type="transmembrane region" description="Helical" evidence="18">
    <location>
        <begin position="262"/>
        <end position="286"/>
    </location>
</feature>
<keyword evidence="16 18" id="KW-0472">Membrane</keyword>
<keyword evidence="13 18" id="KW-0520">NAD</keyword>
<keyword evidence="8 18" id="KW-0812">Transmembrane</keyword>
<reference evidence="20" key="1">
    <citation type="journal article" date="2019" name="Mitochondrial DNA Part B Resour">
        <title>The complete mitochondrial genome of a dangerous wasp Vespa basalis (Hymenoptera, Vespidae) and phylogenetic analysis.</title>
        <authorList>
            <person name="Zhao M."/>
            <person name="Wang C.-Y."/>
            <person name="Wang J.-D."/>
            <person name="He Z."/>
            <person name="Feng Y."/>
        </authorList>
    </citation>
    <scope>NUCLEOTIDE SEQUENCE</scope>
</reference>
<keyword evidence="11 18" id="KW-0249">Electron transport</keyword>
<evidence type="ECO:0000256" key="11">
    <source>
        <dbReference type="ARBA" id="ARBA00022982"/>
    </source>
</evidence>
<dbReference type="EMBL" id="MK440075">
    <property type="protein sequence ID" value="QHF17713.1"/>
    <property type="molecule type" value="Genomic_DNA"/>
</dbReference>
<dbReference type="EC" id="7.1.1.2" evidence="4 18"/>